<feature type="repeat" description="WD" evidence="6">
    <location>
        <begin position="102"/>
        <end position="135"/>
    </location>
</feature>
<gene>
    <name evidence="8" type="ORF">CYMTET_22844</name>
</gene>
<dbReference type="SUPFAM" id="SSF50978">
    <property type="entry name" value="WD40 repeat-like"/>
    <property type="match status" value="2"/>
</dbReference>
<organism evidence="8 9">
    <name type="scientific">Cymbomonas tetramitiformis</name>
    <dbReference type="NCBI Taxonomy" id="36881"/>
    <lineage>
        <taxon>Eukaryota</taxon>
        <taxon>Viridiplantae</taxon>
        <taxon>Chlorophyta</taxon>
        <taxon>Pyramimonadophyceae</taxon>
        <taxon>Pyramimonadales</taxon>
        <taxon>Pyramimonadaceae</taxon>
        <taxon>Cymbomonas</taxon>
    </lineage>
</organism>
<sequence length="912" mass="99680">MVKAYLRYEQAGTFGVVVSPNSNVIYDHSGSKVIAAALENVVLWNLKRGTADKQLSSSTEDVPGSEVTRLARSPTAPLFSSGHADGTIRIWSTASGGCEVTLSGHKSAVTALAYNRSGGQLASGGKDTDIVLWDVLGETGLYRLRGHRDQVTDVVFLERGNLLISSSKDSVVRVWDLTTQHCCQILVGNRGEVWSLAVDPAEGRLVTGSAEQELRVYTINAEASEKNEKLTDALIPSESGGVAAEQPTSTVEILSLLGTIKRQTHERVATLAYSENGEFLGCQGVGKSIELYRVRTGDAVLKRLKRRKKRLREKAKKKGPTGAPQEEEEEEDEEGNEVDVDVVTAADELELLQIVRLKNKVRSFTFSPARVKGVDCTLAVALGNNTVEAYQIVGEESECTSTVALPGHRFHPPPPHVIGLPMSQECASTVALPGHRNDVRFLMLSSDDTLLMSCSHTAVKVWNPSSGACLRTMESGYGLCGLFVPGNRHLVVGTKEGKLELFDLGSSTRTLVEDAHEGAVWSLTPLSDGSGFISGSADKDVKFWEYELVDSEEEEEGGKRQLRLRHTRTLKLAEDVLCVRLGPKGKLLAASLLDSTIKVFFADSLKFFLSLYGHKLPVLCMDISSDGTLLASGSADKNIKLWGLDFGDCHKSLFAHNDSVMQVQFVRKTHYLFSVGKDKVVKYWDCDKFETLLVLNGHHAEVWSLAVSAMGDMVCTGSHDRSIRRWERTDEPFFLEEEKEKRMDSMFEEGAEGTAGTAEEREAQVGEEGAVAAAGHRSMESVTSADSILEAMELAEEEDRQEKEHQEELTINPNLGPRKPSPLLLGMHASDYVLKAISGVRASDLEQVILVRCRAAPSPCPSHIGGPRKPLTPCRTRNGHIGEALRHAPHPCPSHIGETPRHAPHPLPKPYW</sequence>
<accession>A0AAE0FZ44</accession>
<dbReference type="Gene3D" id="2.130.10.10">
    <property type="entry name" value="YVTN repeat-like/Quinoprotein amine dehydrogenase"/>
    <property type="match status" value="3"/>
</dbReference>
<feature type="repeat" description="WD" evidence="6">
    <location>
        <begin position="611"/>
        <end position="652"/>
    </location>
</feature>
<evidence type="ECO:0000313" key="9">
    <source>
        <dbReference type="Proteomes" id="UP001190700"/>
    </source>
</evidence>
<dbReference type="PANTHER" id="PTHR19853">
    <property type="entry name" value="WD REPEAT CONTAINING PROTEIN 3 WDR3"/>
    <property type="match status" value="1"/>
</dbReference>
<dbReference type="EMBL" id="LGRX02011689">
    <property type="protein sequence ID" value="KAK3268664.1"/>
    <property type="molecule type" value="Genomic_DNA"/>
</dbReference>
<feature type="repeat" description="WD" evidence="6">
    <location>
        <begin position="653"/>
        <end position="685"/>
    </location>
</feature>
<evidence type="ECO:0000256" key="2">
    <source>
        <dbReference type="ARBA" id="ARBA00022574"/>
    </source>
</evidence>
<dbReference type="GO" id="GO:0030490">
    <property type="term" value="P:maturation of SSU-rRNA"/>
    <property type="evidence" value="ECO:0007669"/>
    <property type="project" value="TreeGrafter"/>
</dbReference>
<feature type="repeat" description="WD" evidence="6">
    <location>
        <begin position="144"/>
        <end position="179"/>
    </location>
</feature>
<dbReference type="Pfam" id="PF25172">
    <property type="entry name" value="Beta-prop_WDR3_2nd"/>
    <property type="match status" value="1"/>
</dbReference>
<dbReference type="InterPro" id="IPR015943">
    <property type="entry name" value="WD40/YVTN_repeat-like_dom_sf"/>
</dbReference>
<feature type="repeat" description="WD" evidence="6">
    <location>
        <begin position="695"/>
        <end position="727"/>
    </location>
</feature>
<dbReference type="Pfam" id="PF25173">
    <property type="entry name" value="Beta-prop_WDR3_1st"/>
    <property type="match status" value="1"/>
</dbReference>
<keyword evidence="2 6" id="KW-0853">WD repeat</keyword>
<dbReference type="Proteomes" id="UP001190700">
    <property type="component" value="Unassembled WGS sequence"/>
</dbReference>
<dbReference type="InterPro" id="IPR019775">
    <property type="entry name" value="WD40_repeat_CS"/>
</dbReference>
<keyword evidence="3" id="KW-0677">Repeat</keyword>
<dbReference type="PANTHER" id="PTHR19853:SF0">
    <property type="entry name" value="WD REPEAT-CONTAINING PROTEIN 3"/>
    <property type="match status" value="1"/>
</dbReference>
<dbReference type="InterPro" id="IPR051570">
    <property type="entry name" value="TBC1_cilium_biogenesis"/>
</dbReference>
<feature type="compositionally biased region" description="Acidic residues" evidence="7">
    <location>
        <begin position="325"/>
        <end position="337"/>
    </location>
</feature>
<dbReference type="FunFam" id="2.130.10.10:FF:000157">
    <property type="entry name" value="WD repeat domain 3"/>
    <property type="match status" value="1"/>
</dbReference>
<dbReference type="GO" id="GO:0030515">
    <property type="term" value="F:snoRNA binding"/>
    <property type="evidence" value="ECO:0007669"/>
    <property type="project" value="TreeGrafter"/>
</dbReference>
<comment type="subcellular location">
    <subcellularLocation>
        <location evidence="1">Nucleus</location>
        <location evidence="1">Nucleolus</location>
    </subcellularLocation>
</comment>
<evidence type="ECO:0000256" key="7">
    <source>
        <dbReference type="SAM" id="MobiDB-lite"/>
    </source>
</evidence>
<dbReference type="InterPro" id="IPR020472">
    <property type="entry name" value="WD40_PAC1"/>
</dbReference>
<dbReference type="FunFam" id="2.130.10.10:FF:000178">
    <property type="entry name" value="WD repeat domain 3"/>
    <property type="match status" value="1"/>
</dbReference>
<evidence type="ECO:0000256" key="6">
    <source>
        <dbReference type="PROSITE-ProRule" id="PRU00221"/>
    </source>
</evidence>
<dbReference type="GO" id="GO:0032040">
    <property type="term" value="C:small-subunit processome"/>
    <property type="evidence" value="ECO:0007669"/>
    <property type="project" value="TreeGrafter"/>
</dbReference>
<dbReference type="PROSITE" id="PS50082">
    <property type="entry name" value="WD_REPEATS_2"/>
    <property type="match status" value="7"/>
</dbReference>
<protein>
    <submittedName>
        <fullName evidence="8">Dip2/Utp12 protein</fullName>
    </submittedName>
</protein>
<dbReference type="CDD" id="cd00200">
    <property type="entry name" value="WD40"/>
    <property type="match status" value="2"/>
</dbReference>
<dbReference type="PROSITE" id="PS50294">
    <property type="entry name" value="WD_REPEATS_REGION"/>
    <property type="match status" value="6"/>
</dbReference>
<dbReference type="SMART" id="SM00320">
    <property type="entry name" value="WD40"/>
    <property type="match status" value="12"/>
</dbReference>
<evidence type="ECO:0000256" key="3">
    <source>
        <dbReference type="ARBA" id="ARBA00022737"/>
    </source>
</evidence>
<comment type="similarity">
    <text evidence="5">Belongs to the WD repeat WDR3/UTP12 family.</text>
</comment>
<dbReference type="GO" id="GO:0034388">
    <property type="term" value="C:Pwp2p-containing subcomplex of 90S preribosome"/>
    <property type="evidence" value="ECO:0007669"/>
    <property type="project" value="TreeGrafter"/>
</dbReference>
<dbReference type="PROSITE" id="PS00678">
    <property type="entry name" value="WD_REPEATS_1"/>
    <property type="match status" value="2"/>
</dbReference>
<keyword evidence="9" id="KW-1185">Reference proteome</keyword>
<dbReference type="PRINTS" id="PR00320">
    <property type="entry name" value="GPROTEINBRPT"/>
</dbReference>
<evidence type="ECO:0000256" key="4">
    <source>
        <dbReference type="ARBA" id="ARBA00023242"/>
    </source>
</evidence>
<feature type="region of interest" description="Disordered" evidence="7">
    <location>
        <begin position="311"/>
        <end position="337"/>
    </location>
</feature>
<feature type="repeat" description="WD" evidence="6">
    <location>
        <begin position="513"/>
        <end position="547"/>
    </location>
</feature>
<feature type="region of interest" description="Disordered" evidence="7">
    <location>
        <begin position="892"/>
        <end position="912"/>
    </location>
</feature>
<evidence type="ECO:0000256" key="5">
    <source>
        <dbReference type="ARBA" id="ARBA00038229"/>
    </source>
</evidence>
<dbReference type="InterPro" id="IPR001680">
    <property type="entry name" value="WD40_rpt"/>
</dbReference>
<evidence type="ECO:0000256" key="1">
    <source>
        <dbReference type="ARBA" id="ARBA00004604"/>
    </source>
</evidence>
<reference evidence="8 9" key="1">
    <citation type="journal article" date="2015" name="Genome Biol. Evol.">
        <title>Comparative Genomics of a Bacterivorous Green Alga Reveals Evolutionary Causalities and Consequences of Phago-Mixotrophic Mode of Nutrition.</title>
        <authorList>
            <person name="Burns J.A."/>
            <person name="Paasch A."/>
            <person name="Narechania A."/>
            <person name="Kim E."/>
        </authorList>
    </citation>
    <scope>NUCLEOTIDE SEQUENCE [LARGE SCALE GENOMIC DNA]</scope>
    <source>
        <strain evidence="8 9">PLY_AMNH</strain>
    </source>
</reference>
<name>A0AAE0FZ44_9CHLO</name>
<feature type="repeat" description="WD" evidence="6">
    <location>
        <begin position="67"/>
        <end position="101"/>
    </location>
</feature>
<dbReference type="InterPro" id="IPR036322">
    <property type="entry name" value="WD40_repeat_dom_sf"/>
</dbReference>
<dbReference type="AlphaFoldDB" id="A0AAE0FZ44"/>
<comment type="caution">
    <text evidence="8">The sequence shown here is derived from an EMBL/GenBank/DDBJ whole genome shotgun (WGS) entry which is preliminary data.</text>
</comment>
<keyword evidence="4" id="KW-0539">Nucleus</keyword>
<proteinExistence type="inferred from homology"/>
<evidence type="ECO:0000313" key="8">
    <source>
        <dbReference type="EMBL" id="KAK3268664.1"/>
    </source>
</evidence>